<gene>
    <name evidence="2" type="ORF">Lmac_0827</name>
</gene>
<dbReference type="STRING" id="466.Lmac_0827"/>
<dbReference type="RefSeq" id="WP_058451638.1">
    <property type="nucleotide sequence ID" value="NZ_CAAAIB010000015.1"/>
</dbReference>
<feature type="region of interest" description="Disordered" evidence="1">
    <location>
        <begin position="56"/>
        <end position="76"/>
    </location>
</feature>
<comment type="caution">
    <text evidence="2">The sequence shown here is derived from an EMBL/GenBank/DDBJ whole genome shotgun (WGS) entry which is preliminary data.</text>
</comment>
<protein>
    <submittedName>
        <fullName evidence="2">Uncharacterized protein</fullName>
    </submittedName>
</protein>
<evidence type="ECO:0000313" key="2">
    <source>
        <dbReference type="EMBL" id="KTD29652.1"/>
    </source>
</evidence>
<evidence type="ECO:0000313" key="3">
    <source>
        <dbReference type="Proteomes" id="UP000054908"/>
    </source>
</evidence>
<dbReference type="EMBL" id="LNYL01000022">
    <property type="protein sequence ID" value="KTD29652.1"/>
    <property type="molecule type" value="Genomic_DNA"/>
</dbReference>
<dbReference type="GO" id="GO:0003677">
    <property type="term" value="F:DNA binding"/>
    <property type="evidence" value="ECO:0007669"/>
    <property type="project" value="InterPro"/>
</dbReference>
<organism evidence="2 3">
    <name type="scientific">Legionella maceachernii</name>
    <dbReference type="NCBI Taxonomy" id="466"/>
    <lineage>
        <taxon>Bacteria</taxon>
        <taxon>Pseudomonadati</taxon>
        <taxon>Pseudomonadota</taxon>
        <taxon>Gammaproteobacteria</taxon>
        <taxon>Legionellales</taxon>
        <taxon>Legionellaceae</taxon>
        <taxon>Legionella</taxon>
    </lineage>
</organism>
<dbReference type="Gene3D" id="1.10.260.40">
    <property type="entry name" value="lambda repressor-like DNA-binding domains"/>
    <property type="match status" value="1"/>
</dbReference>
<evidence type="ECO:0000256" key="1">
    <source>
        <dbReference type="SAM" id="MobiDB-lite"/>
    </source>
</evidence>
<reference evidence="2 3" key="1">
    <citation type="submission" date="2015-11" db="EMBL/GenBank/DDBJ databases">
        <title>Genomic analysis of 38 Legionella species identifies large and diverse effector repertoires.</title>
        <authorList>
            <person name="Burstein D."/>
            <person name="Amaro F."/>
            <person name="Zusman T."/>
            <person name="Lifshitz Z."/>
            <person name="Cohen O."/>
            <person name="Gilbert J.A."/>
            <person name="Pupko T."/>
            <person name="Shuman H.A."/>
            <person name="Segal G."/>
        </authorList>
    </citation>
    <scope>NUCLEOTIDE SEQUENCE [LARGE SCALE GENOMIC DNA]</scope>
    <source>
        <strain evidence="2 3">PX-1-G2-E2</strain>
    </source>
</reference>
<name>A0A0W0WBB7_9GAMM</name>
<sequence>MTVDEVENYYGNLNQACKALGIASQNMTKWKAQGYIPWKQQFRLAYLTEGKLMPDEQDPYLVRNPKKPKTKKEGNV</sequence>
<keyword evidence="3" id="KW-1185">Reference proteome</keyword>
<dbReference type="SUPFAM" id="SSF47413">
    <property type="entry name" value="lambda repressor-like DNA-binding domains"/>
    <property type="match status" value="1"/>
</dbReference>
<dbReference type="InterPro" id="IPR010982">
    <property type="entry name" value="Lambda_DNA-bd_dom_sf"/>
</dbReference>
<dbReference type="OrthoDB" id="6693632at2"/>
<dbReference type="AlphaFoldDB" id="A0A0W0WBB7"/>
<dbReference type="Proteomes" id="UP000054908">
    <property type="component" value="Unassembled WGS sequence"/>
</dbReference>
<dbReference type="PATRIC" id="fig|466.6.peg.885"/>
<proteinExistence type="predicted"/>
<accession>A0A0W0WBB7</accession>